<dbReference type="RefSeq" id="WP_197646175.1">
    <property type="nucleotide sequence ID" value="NZ_JAEACP010000017.1"/>
</dbReference>
<comment type="function">
    <text evidence="7">Thiolesterase that catalyzes the hydrolysis of S-D-lactoyl-glutathione to form glutathione and D-lactic acid.</text>
</comment>
<dbReference type="InterPro" id="IPR001279">
    <property type="entry name" value="Metallo-B-lactamas"/>
</dbReference>
<reference evidence="10" key="1">
    <citation type="journal article" date="2019" name="Int. J. Syst. Evol. Microbiol.">
        <title>The Global Catalogue of Microorganisms (GCM) 10K type strain sequencing project: providing services to taxonomists for standard genome sequencing and annotation.</title>
        <authorList>
            <consortium name="The Broad Institute Genomics Platform"/>
            <consortium name="The Broad Institute Genome Sequencing Center for Infectious Disease"/>
            <person name="Wu L."/>
            <person name="Ma J."/>
        </authorList>
    </citation>
    <scope>NUCLEOTIDE SEQUENCE [LARGE SCALE GENOMIC DNA]</scope>
    <source>
        <strain evidence="10">KCTC 62102</strain>
    </source>
</reference>
<keyword evidence="6 7" id="KW-0862">Zinc</keyword>
<feature type="binding site" evidence="7">
    <location>
        <position position="61"/>
    </location>
    <ligand>
        <name>Zn(2+)</name>
        <dbReference type="ChEBI" id="CHEBI:29105"/>
        <label>2</label>
    </ligand>
</feature>
<dbReference type="SUPFAM" id="SSF56281">
    <property type="entry name" value="Metallo-hydrolase/oxidoreductase"/>
    <property type="match status" value="1"/>
</dbReference>
<evidence type="ECO:0000256" key="6">
    <source>
        <dbReference type="ARBA" id="ARBA00022833"/>
    </source>
</evidence>
<keyword evidence="10" id="KW-1185">Reference proteome</keyword>
<evidence type="ECO:0000256" key="3">
    <source>
        <dbReference type="ARBA" id="ARBA00006759"/>
    </source>
</evidence>
<dbReference type="NCBIfam" id="TIGR03413">
    <property type="entry name" value="GSH_gloB"/>
    <property type="match status" value="1"/>
</dbReference>
<proteinExistence type="inferred from homology"/>
<name>A0ABV7DYZ2_9RHOB</name>
<dbReference type="PANTHER" id="PTHR43705:SF1">
    <property type="entry name" value="HYDROXYACYLGLUTATHIONE HYDROLASE GLOB"/>
    <property type="match status" value="1"/>
</dbReference>
<accession>A0ABV7DYZ2</accession>
<dbReference type="PANTHER" id="PTHR43705">
    <property type="entry name" value="HYDROXYACYLGLUTATHIONE HYDROLASE"/>
    <property type="match status" value="1"/>
</dbReference>
<dbReference type="Pfam" id="PF16123">
    <property type="entry name" value="HAGH_C"/>
    <property type="match status" value="1"/>
</dbReference>
<protein>
    <recommendedName>
        <fullName evidence="7">Hydroxyacylglutathione hydrolase</fullName>
        <ecNumber evidence="7">3.1.2.6</ecNumber>
    </recommendedName>
    <alternativeName>
        <fullName evidence="7">Glyoxalase II</fullName>
        <shortName evidence="7">Glx II</shortName>
    </alternativeName>
</protein>
<comment type="catalytic activity">
    <reaction evidence="1 7">
        <text>an S-(2-hydroxyacyl)glutathione + H2O = a 2-hydroxy carboxylate + glutathione + H(+)</text>
        <dbReference type="Rhea" id="RHEA:21864"/>
        <dbReference type="ChEBI" id="CHEBI:15377"/>
        <dbReference type="ChEBI" id="CHEBI:15378"/>
        <dbReference type="ChEBI" id="CHEBI:57925"/>
        <dbReference type="ChEBI" id="CHEBI:58896"/>
        <dbReference type="ChEBI" id="CHEBI:71261"/>
        <dbReference type="EC" id="3.1.2.6"/>
    </reaction>
</comment>
<dbReference type="EC" id="3.1.2.6" evidence="7"/>
<dbReference type="InterPro" id="IPR017782">
    <property type="entry name" value="Hydroxyacylglutathione_Hdrlase"/>
</dbReference>
<feature type="binding site" evidence="7">
    <location>
        <position position="131"/>
    </location>
    <ligand>
        <name>Zn(2+)</name>
        <dbReference type="ChEBI" id="CHEBI:29105"/>
        <label>1</label>
    </ligand>
</feature>
<evidence type="ECO:0000256" key="7">
    <source>
        <dbReference type="HAMAP-Rule" id="MF_01374"/>
    </source>
</evidence>
<dbReference type="Proteomes" id="UP001595445">
    <property type="component" value="Unassembled WGS sequence"/>
</dbReference>
<feature type="binding site" evidence="7">
    <location>
        <position position="56"/>
    </location>
    <ligand>
        <name>Zn(2+)</name>
        <dbReference type="ChEBI" id="CHEBI:29105"/>
        <label>1</label>
    </ligand>
</feature>
<feature type="binding site" evidence="7">
    <location>
        <position position="114"/>
    </location>
    <ligand>
        <name>Zn(2+)</name>
        <dbReference type="ChEBI" id="CHEBI:29105"/>
        <label>1</label>
    </ligand>
</feature>
<feature type="binding site" evidence="7">
    <location>
        <position position="58"/>
    </location>
    <ligand>
        <name>Zn(2+)</name>
        <dbReference type="ChEBI" id="CHEBI:29105"/>
        <label>1</label>
    </ligand>
</feature>
<keyword evidence="5 7" id="KW-0378">Hydrolase</keyword>
<evidence type="ECO:0000313" key="9">
    <source>
        <dbReference type="EMBL" id="MFC3088337.1"/>
    </source>
</evidence>
<feature type="binding site" evidence="7">
    <location>
        <position position="169"/>
    </location>
    <ligand>
        <name>Zn(2+)</name>
        <dbReference type="ChEBI" id="CHEBI:29105"/>
        <label>2</label>
    </ligand>
</feature>
<dbReference type="GO" id="GO:0004416">
    <property type="term" value="F:hydroxyacylglutathione hydrolase activity"/>
    <property type="evidence" value="ECO:0007669"/>
    <property type="project" value="UniProtKB-EC"/>
</dbReference>
<dbReference type="InterPro" id="IPR035680">
    <property type="entry name" value="Clx_II_MBL"/>
</dbReference>
<organism evidence="9 10">
    <name type="scientific">Tabrizicola soli</name>
    <dbReference type="NCBI Taxonomy" id="2185115"/>
    <lineage>
        <taxon>Bacteria</taxon>
        <taxon>Pseudomonadati</taxon>
        <taxon>Pseudomonadota</taxon>
        <taxon>Alphaproteobacteria</taxon>
        <taxon>Rhodobacterales</taxon>
        <taxon>Paracoccaceae</taxon>
        <taxon>Tabrizicola</taxon>
    </lineage>
</organism>
<dbReference type="HAMAP" id="MF_01374">
    <property type="entry name" value="Glyoxalase_2"/>
    <property type="match status" value="1"/>
</dbReference>
<dbReference type="CDD" id="cd07723">
    <property type="entry name" value="hydroxyacylglutathione_hydrolase_MBL-fold"/>
    <property type="match status" value="1"/>
</dbReference>
<evidence type="ECO:0000313" key="10">
    <source>
        <dbReference type="Proteomes" id="UP001595445"/>
    </source>
</evidence>
<dbReference type="SMART" id="SM00849">
    <property type="entry name" value="Lactamase_B"/>
    <property type="match status" value="1"/>
</dbReference>
<comment type="pathway">
    <text evidence="2 7">Secondary metabolite metabolism; methylglyoxal degradation; (R)-lactate from methylglyoxal: step 2/2.</text>
</comment>
<dbReference type="Gene3D" id="3.60.15.10">
    <property type="entry name" value="Ribonuclease Z/Hydroxyacylglutathione hydrolase-like"/>
    <property type="match status" value="1"/>
</dbReference>
<dbReference type="EMBL" id="JBHRSM010000052">
    <property type="protein sequence ID" value="MFC3088337.1"/>
    <property type="molecule type" value="Genomic_DNA"/>
</dbReference>
<feature type="binding site" evidence="7">
    <location>
        <position position="60"/>
    </location>
    <ligand>
        <name>Zn(2+)</name>
        <dbReference type="ChEBI" id="CHEBI:29105"/>
        <label>2</label>
    </ligand>
</feature>
<comment type="cofactor">
    <cofactor evidence="7">
        <name>Zn(2+)</name>
        <dbReference type="ChEBI" id="CHEBI:29105"/>
    </cofactor>
    <text evidence="7">Binds 2 Zn(2+) ions per subunit.</text>
</comment>
<gene>
    <name evidence="7 9" type="primary">gloB</name>
    <name evidence="9" type="ORF">ACFOD6_20040</name>
</gene>
<evidence type="ECO:0000256" key="1">
    <source>
        <dbReference type="ARBA" id="ARBA00001623"/>
    </source>
</evidence>
<sequence>MPLHLVTVPCLADNYAFLVHDAASGRTALIDAPESGPVLAALDAHQWRLTDILITHHHSDHIDGVDTLRARTQARVWGAAADAHRLPRLDETLAEGSRFHIGATEVRVVEVPGHTIGHVAYLMPGHAFTADSLMSGGCGRLFEGTAAQMHASLQKLAALPPETLICSGHEYTASNLRFAQTLEPGNPHLISRIAEVAAKRAQGIATVPVPLRVELDTNPYLRAHLPALKTAVGLPDADAVTVFAEIRARKDRF</sequence>
<evidence type="ECO:0000256" key="4">
    <source>
        <dbReference type="ARBA" id="ARBA00022723"/>
    </source>
</evidence>
<comment type="similarity">
    <text evidence="3 7">Belongs to the metallo-beta-lactamase superfamily. Glyoxalase II family.</text>
</comment>
<feature type="binding site" evidence="7">
    <location>
        <position position="131"/>
    </location>
    <ligand>
        <name>Zn(2+)</name>
        <dbReference type="ChEBI" id="CHEBI:29105"/>
        <label>2</label>
    </ligand>
</feature>
<feature type="domain" description="Metallo-beta-lactamase" evidence="8">
    <location>
        <begin position="13"/>
        <end position="169"/>
    </location>
</feature>
<evidence type="ECO:0000259" key="8">
    <source>
        <dbReference type="SMART" id="SM00849"/>
    </source>
</evidence>
<evidence type="ECO:0000256" key="2">
    <source>
        <dbReference type="ARBA" id="ARBA00004963"/>
    </source>
</evidence>
<dbReference type="Pfam" id="PF00753">
    <property type="entry name" value="Lactamase_B"/>
    <property type="match status" value="1"/>
</dbReference>
<dbReference type="InterPro" id="IPR050110">
    <property type="entry name" value="Glyoxalase_II_hydrolase"/>
</dbReference>
<dbReference type="InterPro" id="IPR036866">
    <property type="entry name" value="RibonucZ/Hydroxyglut_hydro"/>
</dbReference>
<comment type="subunit">
    <text evidence="7">Monomer.</text>
</comment>
<keyword evidence="4 7" id="KW-0479">Metal-binding</keyword>
<evidence type="ECO:0000256" key="5">
    <source>
        <dbReference type="ARBA" id="ARBA00022801"/>
    </source>
</evidence>
<dbReference type="PIRSF" id="PIRSF005457">
    <property type="entry name" value="Glx"/>
    <property type="match status" value="1"/>
</dbReference>
<dbReference type="InterPro" id="IPR032282">
    <property type="entry name" value="HAGH_C"/>
</dbReference>
<comment type="caution">
    <text evidence="9">The sequence shown here is derived from an EMBL/GenBank/DDBJ whole genome shotgun (WGS) entry which is preliminary data.</text>
</comment>